<evidence type="ECO:0000313" key="3">
    <source>
        <dbReference type="EMBL" id="QNM04563.1"/>
    </source>
</evidence>
<dbReference type="GO" id="GO:0016020">
    <property type="term" value="C:membrane"/>
    <property type="evidence" value="ECO:0007669"/>
    <property type="project" value="InterPro"/>
</dbReference>
<dbReference type="Proteomes" id="UP000515823">
    <property type="component" value="Chromosome"/>
</dbReference>
<feature type="transmembrane region" description="Helical" evidence="1">
    <location>
        <begin position="87"/>
        <end position="108"/>
    </location>
</feature>
<sequence>MFLVVFLGACTYWDCRYRKIPILLLTAGIALGTGIWMTREGFGWEVLLNVIPGILLSLTAWLLPGQIGMGDGWMIAAAGAAYGWKEGILLLEGGLLFMFPAAFFFVMIKRKKDRTLPFAPFMLGGYLCQMLFF</sequence>
<dbReference type="RefSeq" id="WP_408635150.1">
    <property type="nucleotide sequence ID" value="NZ_CP060634.1"/>
</dbReference>
<protein>
    <submittedName>
        <fullName evidence="3">Prepilin peptidase</fullName>
    </submittedName>
</protein>
<keyword evidence="4" id="KW-1185">Reference proteome</keyword>
<keyword evidence="1" id="KW-0812">Transmembrane</keyword>
<dbReference type="AlphaFoldDB" id="A0A7G9G181"/>
<feature type="transmembrane region" description="Helical" evidence="1">
    <location>
        <begin position="46"/>
        <end position="67"/>
    </location>
</feature>
<keyword evidence="1" id="KW-0472">Membrane</keyword>
<dbReference type="Gene3D" id="1.20.120.1220">
    <property type="match status" value="1"/>
</dbReference>
<dbReference type="InterPro" id="IPR000045">
    <property type="entry name" value="Prepilin_IV_endopep_pep"/>
</dbReference>
<evidence type="ECO:0000259" key="2">
    <source>
        <dbReference type="Pfam" id="PF01478"/>
    </source>
</evidence>
<dbReference type="EMBL" id="CP060634">
    <property type="protein sequence ID" value="QNM04563.1"/>
    <property type="molecule type" value="Genomic_DNA"/>
</dbReference>
<gene>
    <name evidence="3" type="ORF">H9Q78_08755</name>
</gene>
<keyword evidence="1" id="KW-1133">Transmembrane helix</keyword>
<feature type="domain" description="Prepilin type IV endopeptidase peptidase" evidence="2">
    <location>
        <begin position="1"/>
        <end position="96"/>
    </location>
</feature>
<dbReference type="Pfam" id="PF01478">
    <property type="entry name" value="Peptidase_A24"/>
    <property type="match status" value="1"/>
</dbReference>
<dbReference type="GO" id="GO:0004190">
    <property type="term" value="F:aspartic-type endopeptidase activity"/>
    <property type="evidence" value="ECO:0007669"/>
    <property type="project" value="InterPro"/>
</dbReference>
<name>A0A7G9G181_9FIRM</name>
<feature type="transmembrane region" description="Helical" evidence="1">
    <location>
        <begin position="20"/>
        <end position="39"/>
    </location>
</feature>
<proteinExistence type="predicted"/>
<evidence type="ECO:0000256" key="1">
    <source>
        <dbReference type="SAM" id="Phobius"/>
    </source>
</evidence>
<organism evidence="3 4">
    <name type="scientific">Qiania dongpingensis</name>
    <dbReference type="NCBI Taxonomy" id="2763669"/>
    <lineage>
        <taxon>Bacteria</taxon>
        <taxon>Bacillati</taxon>
        <taxon>Bacillota</taxon>
        <taxon>Clostridia</taxon>
        <taxon>Lachnospirales</taxon>
        <taxon>Lachnospiraceae</taxon>
        <taxon>Qiania</taxon>
    </lineage>
</organism>
<reference evidence="3 4" key="1">
    <citation type="submission" date="2020-08" db="EMBL/GenBank/DDBJ databases">
        <authorList>
            <person name="Liu C."/>
            <person name="Sun Q."/>
        </authorList>
    </citation>
    <scope>NUCLEOTIDE SEQUENCE [LARGE SCALE GENOMIC DNA]</scope>
    <source>
        <strain evidence="3 4">NSJ-38</strain>
    </source>
</reference>
<accession>A0A7G9G181</accession>
<evidence type="ECO:0000313" key="4">
    <source>
        <dbReference type="Proteomes" id="UP000515823"/>
    </source>
</evidence>
<dbReference type="KEGG" id="qdo:H9Q78_08755"/>